<dbReference type="Pfam" id="PF01363">
    <property type="entry name" value="FYVE"/>
    <property type="match status" value="1"/>
</dbReference>
<evidence type="ECO:0000256" key="5">
    <source>
        <dbReference type="SAM" id="MobiDB-lite"/>
    </source>
</evidence>
<dbReference type="InterPro" id="IPR017455">
    <property type="entry name" value="Znf_FYVE-rel"/>
</dbReference>
<dbReference type="SMART" id="SM00064">
    <property type="entry name" value="FYVE"/>
    <property type="match status" value="1"/>
</dbReference>
<feature type="domain" description="RING-type" evidence="6">
    <location>
        <begin position="9"/>
        <end position="50"/>
    </location>
</feature>
<dbReference type="InterPro" id="IPR000306">
    <property type="entry name" value="Znf_FYVE"/>
</dbReference>
<evidence type="ECO:0000259" key="7">
    <source>
        <dbReference type="PROSITE" id="PS50178"/>
    </source>
</evidence>
<evidence type="ECO:0000313" key="8">
    <source>
        <dbReference type="EMBL" id="KAK9918367.1"/>
    </source>
</evidence>
<gene>
    <name evidence="8" type="ORF">WJX75_003540</name>
</gene>
<dbReference type="SMART" id="SM00184">
    <property type="entry name" value="RING"/>
    <property type="match status" value="1"/>
</dbReference>
<dbReference type="InterPro" id="IPR013083">
    <property type="entry name" value="Znf_RING/FYVE/PHD"/>
</dbReference>
<organism evidence="8 9">
    <name type="scientific">Coccomyxa subellipsoidea</name>
    <dbReference type="NCBI Taxonomy" id="248742"/>
    <lineage>
        <taxon>Eukaryota</taxon>
        <taxon>Viridiplantae</taxon>
        <taxon>Chlorophyta</taxon>
        <taxon>core chlorophytes</taxon>
        <taxon>Trebouxiophyceae</taxon>
        <taxon>Trebouxiophyceae incertae sedis</taxon>
        <taxon>Coccomyxaceae</taxon>
        <taxon>Coccomyxa</taxon>
    </lineage>
</organism>
<dbReference type="PROSITE" id="PS50178">
    <property type="entry name" value="ZF_FYVE"/>
    <property type="match status" value="1"/>
</dbReference>
<dbReference type="InterPro" id="IPR011011">
    <property type="entry name" value="Znf_FYVE_PHD"/>
</dbReference>
<keyword evidence="1" id="KW-0479">Metal-binding</keyword>
<comment type="caution">
    <text evidence="8">The sequence shown here is derived from an EMBL/GenBank/DDBJ whole genome shotgun (WGS) entry which is preliminary data.</text>
</comment>
<name>A0ABR2Z2G9_9CHLO</name>
<keyword evidence="9" id="KW-1185">Reference proteome</keyword>
<protein>
    <recommendedName>
        <fullName evidence="10">DUF500-domain-containing protein</fullName>
    </recommendedName>
</protein>
<dbReference type="Gene3D" id="3.30.40.10">
    <property type="entry name" value="Zinc/RING finger domain, C3HC4 (zinc finger)"/>
    <property type="match status" value="2"/>
</dbReference>
<dbReference type="Pfam" id="PF13639">
    <property type="entry name" value="zf-RING_2"/>
    <property type="match status" value="1"/>
</dbReference>
<evidence type="ECO:0000256" key="2">
    <source>
        <dbReference type="ARBA" id="ARBA00022771"/>
    </source>
</evidence>
<evidence type="ECO:0000256" key="1">
    <source>
        <dbReference type="ARBA" id="ARBA00022723"/>
    </source>
</evidence>
<feature type="region of interest" description="Disordered" evidence="5">
    <location>
        <begin position="509"/>
        <end position="543"/>
    </location>
</feature>
<dbReference type="Pfam" id="PF04366">
    <property type="entry name" value="Ysc84"/>
    <property type="match status" value="1"/>
</dbReference>
<dbReference type="EMBL" id="JALJOT010000001">
    <property type="protein sequence ID" value="KAK9918367.1"/>
    <property type="molecule type" value="Genomic_DNA"/>
</dbReference>
<proteinExistence type="predicted"/>
<dbReference type="SUPFAM" id="SSF57903">
    <property type="entry name" value="FYVE/PHD zinc finger"/>
    <property type="match status" value="1"/>
</dbReference>
<feature type="domain" description="FYVE-type" evidence="7">
    <location>
        <begin position="143"/>
        <end position="205"/>
    </location>
</feature>
<dbReference type="SUPFAM" id="SSF57850">
    <property type="entry name" value="RING/U-box"/>
    <property type="match status" value="1"/>
</dbReference>
<keyword evidence="3" id="KW-0862">Zinc</keyword>
<dbReference type="Proteomes" id="UP001491310">
    <property type="component" value="Unassembled WGS sequence"/>
</dbReference>
<evidence type="ECO:0000256" key="3">
    <source>
        <dbReference type="ARBA" id="ARBA00022833"/>
    </source>
</evidence>
<dbReference type="InterPro" id="IPR051702">
    <property type="entry name" value="SH3_domain_YSC84-like"/>
</dbReference>
<accession>A0ABR2Z2G9</accession>
<evidence type="ECO:0008006" key="10">
    <source>
        <dbReference type="Google" id="ProtNLM"/>
    </source>
</evidence>
<dbReference type="InterPro" id="IPR007461">
    <property type="entry name" value="Ysc84_actin-binding"/>
</dbReference>
<keyword evidence="2 4" id="KW-0863">Zinc-finger</keyword>
<evidence type="ECO:0000259" key="6">
    <source>
        <dbReference type="PROSITE" id="PS50089"/>
    </source>
</evidence>
<dbReference type="PANTHER" id="PTHR15629:SF2">
    <property type="entry name" value="SH3 DOMAIN-CONTAINING YSC84-LIKE PROTEIN 1"/>
    <property type="match status" value="1"/>
</dbReference>
<evidence type="ECO:0000313" key="9">
    <source>
        <dbReference type="Proteomes" id="UP001491310"/>
    </source>
</evidence>
<dbReference type="InterPro" id="IPR001841">
    <property type="entry name" value="Znf_RING"/>
</dbReference>
<reference evidence="8 9" key="1">
    <citation type="journal article" date="2024" name="Nat. Commun.">
        <title>Phylogenomics reveals the evolutionary origins of lichenization in chlorophyte algae.</title>
        <authorList>
            <person name="Puginier C."/>
            <person name="Libourel C."/>
            <person name="Otte J."/>
            <person name="Skaloud P."/>
            <person name="Haon M."/>
            <person name="Grisel S."/>
            <person name="Petersen M."/>
            <person name="Berrin J.G."/>
            <person name="Delaux P.M."/>
            <person name="Dal Grande F."/>
            <person name="Keller J."/>
        </authorList>
    </citation>
    <scope>NUCLEOTIDE SEQUENCE [LARGE SCALE GENOMIC DNA]</scope>
    <source>
        <strain evidence="8 9">SAG 216-7</strain>
    </source>
</reference>
<sequence>MNGQATPLCSICWETLGKYGGPVTLPCGHNGCLHCMAQLQRAKAECPLCRAAFPAGTPLVVNHELRDLIALAAALGTVEQNDGWQAITSQVPKKGANGEPEGTQTENGVSLVPTAPPAHMSLSAVLDGDGDMLSLEPPCWVPDSHASTCTRCKAGFRPLARTRHHCRLCGGIFCGACSCGKLLLPPKFREASPQRVCVNCAALLTPLQPFLAGTVSQAVQPAVHDVTDASALRSWFNPPLAASLAAELYKATNIVRSFAAVGSHAPDKAIPAAILDGAAGFAILSVAKGGCGWSVAAGTGLVVARRAGGSWTPPSALGFYSCGWGFQFGGVVSDLLIVLRNQAAVAAFCGTLHCGLAGGVNLAVGPLGRQAEVTMQVGLGGAAMCYSYSCSRGAFAGVSVDGSLLTTRSDVNLNFYGRPLSAKQLLMGDNVSAPVAADALYTALDDLMARAGALSAERRERLEMGRRQQAAAAAAQPTSCMTAARGGALPELAAWSGSRAALWAAHSGDQRPAFPPEREQQGLPLAAGTAMVKPRQRRCSGTSPAKLRWQKFSAAFADCVKKPS</sequence>
<evidence type="ECO:0000256" key="4">
    <source>
        <dbReference type="PROSITE-ProRule" id="PRU00175"/>
    </source>
</evidence>
<dbReference type="PANTHER" id="PTHR15629">
    <property type="entry name" value="SH3YL1 PROTEIN"/>
    <property type="match status" value="1"/>
</dbReference>
<dbReference type="PROSITE" id="PS50089">
    <property type="entry name" value="ZF_RING_2"/>
    <property type="match status" value="1"/>
</dbReference>